<dbReference type="Gene3D" id="3.10.180.10">
    <property type="entry name" value="2,3-Dihydroxybiphenyl 1,2-Dioxygenase, domain 1"/>
    <property type="match status" value="1"/>
</dbReference>
<gene>
    <name evidence="1" type="ORF">MTY59_48180</name>
</gene>
<proteinExistence type="predicted"/>
<reference evidence="1 2" key="1">
    <citation type="submission" date="2021-07" db="EMBL/GenBank/DDBJ databases">
        <title>Complete genome sequence of nontuberculous Mycobacterium sp. TY59.</title>
        <authorList>
            <person name="Fukushima K."/>
        </authorList>
    </citation>
    <scope>NUCLEOTIDE SEQUENCE [LARGE SCALE GENOMIC DNA]</scope>
    <source>
        <strain evidence="1 2">TY59</strain>
    </source>
</reference>
<organism evidence="1 2">
    <name type="scientific">Mycobacterium senriense</name>
    <dbReference type="NCBI Taxonomy" id="2775496"/>
    <lineage>
        <taxon>Bacteria</taxon>
        <taxon>Bacillati</taxon>
        <taxon>Actinomycetota</taxon>
        <taxon>Actinomycetes</taxon>
        <taxon>Mycobacteriales</taxon>
        <taxon>Mycobacteriaceae</taxon>
        <taxon>Mycobacterium</taxon>
        <taxon>Mycobacterium avium complex (MAC)</taxon>
    </lineage>
</organism>
<dbReference type="Proteomes" id="UP000826012">
    <property type="component" value="Chromosome"/>
</dbReference>
<keyword evidence="2" id="KW-1185">Reference proteome</keyword>
<dbReference type="Pfam" id="PF13669">
    <property type="entry name" value="Glyoxalase_4"/>
    <property type="match status" value="1"/>
</dbReference>
<evidence type="ECO:0008006" key="3">
    <source>
        <dbReference type="Google" id="ProtNLM"/>
    </source>
</evidence>
<protein>
    <recommendedName>
        <fullName evidence="3">VOC domain-containing protein</fullName>
    </recommendedName>
</protein>
<reference evidence="1 2" key="2">
    <citation type="submission" date="2021-07" db="EMBL/GenBank/DDBJ databases">
        <authorList>
            <person name="Matsumoto Y."/>
            <person name="Motooka D."/>
            <person name="Nakamura S."/>
        </authorList>
    </citation>
    <scope>NUCLEOTIDE SEQUENCE [LARGE SCALE GENOMIC DNA]</scope>
    <source>
        <strain evidence="1 2">TY59</strain>
    </source>
</reference>
<accession>A0ABN6IRB0</accession>
<dbReference type="SUPFAM" id="SSF54593">
    <property type="entry name" value="Glyoxalase/Bleomycin resistance protein/Dihydroxybiphenyl dioxygenase"/>
    <property type="match status" value="1"/>
</dbReference>
<dbReference type="RefSeq" id="WP_221043353.1">
    <property type="nucleotide sequence ID" value="NZ_AP024828.1"/>
</dbReference>
<evidence type="ECO:0000313" key="2">
    <source>
        <dbReference type="Proteomes" id="UP000826012"/>
    </source>
</evidence>
<dbReference type="EMBL" id="AP024828">
    <property type="protein sequence ID" value="BCZ24963.1"/>
    <property type="molecule type" value="Genomic_DNA"/>
</dbReference>
<dbReference type="InterPro" id="IPR029068">
    <property type="entry name" value="Glyas_Bleomycin-R_OHBP_Dase"/>
</dbReference>
<evidence type="ECO:0000313" key="1">
    <source>
        <dbReference type="EMBL" id="BCZ24963.1"/>
    </source>
</evidence>
<sequence>MRPIGRFHHIGVATESIARDEAIYAQLGYQREDEEFVDPAQGVRGLFLVGPGPRLELLEPLEGSTTLDPWLEAGSRLYHQAYEVDDLNASLDSARKELRAHILRPPMPSPAFGGRSVSFLILRNRSVIELVQAAKA</sequence>
<name>A0ABN6IRB0_9MYCO</name>